<dbReference type="PANTHER" id="PTHR11085">
    <property type="entry name" value="NAD-DEPENDENT PROTEIN DEACYLASE SIRTUIN-5, MITOCHONDRIAL-RELATED"/>
    <property type="match status" value="1"/>
</dbReference>
<dbReference type="AlphaFoldDB" id="A0A0J6YN04"/>
<feature type="binding site" evidence="4">
    <location>
        <position position="239"/>
    </location>
    <ligand>
        <name>Zn(2+)</name>
        <dbReference type="ChEBI" id="CHEBI:29105"/>
    </ligand>
</feature>
<dbReference type="GO" id="GO:0031934">
    <property type="term" value="C:mating-type region heterochromatin"/>
    <property type="evidence" value="ECO:0007669"/>
    <property type="project" value="TreeGrafter"/>
</dbReference>
<feature type="region of interest" description="Disordered" evidence="5">
    <location>
        <begin position="428"/>
        <end position="494"/>
    </location>
</feature>
<gene>
    <name evidence="7" type="ORF">CIRG_08215</name>
</gene>
<feature type="compositionally biased region" description="Pro residues" evidence="5">
    <location>
        <begin position="17"/>
        <end position="31"/>
    </location>
</feature>
<feature type="compositionally biased region" description="Pro residues" evidence="5">
    <location>
        <begin position="43"/>
        <end position="55"/>
    </location>
</feature>
<dbReference type="GO" id="GO:1990414">
    <property type="term" value="P:replication-born double-strand break repair via sister chromatid exchange"/>
    <property type="evidence" value="ECO:0007669"/>
    <property type="project" value="TreeGrafter"/>
</dbReference>
<feature type="binding site" evidence="4">
    <location>
        <position position="261"/>
    </location>
    <ligand>
        <name>Zn(2+)</name>
        <dbReference type="ChEBI" id="CHEBI:29105"/>
    </ligand>
</feature>
<evidence type="ECO:0000259" key="6">
    <source>
        <dbReference type="PROSITE" id="PS50305"/>
    </source>
</evidence>
<dbReference type="InterPro" id="IPR026590">
    <property type="entry name" value="Ssirtuin_cat_dom"/>
</dbReference>
<evidence type="ECO:0000256" key="4">
    <source>
        <dbReference type="PROSITE-ProRule" id="PRU00236"/>
    </source>
</evidence>
<keyword evidence="4" id="KW-0862">Zinc</keyword>
<protein>
    <submittedName>
        <fullName evidence="7">Sir2 family protein histone deacetylase Hst4</fullName>
    </submittedName>
</protein>
<feature type="binding site" evidence="4">
    <location>
        <position position="242"/>
    </location>
    <ligand>
        <name>Zn(2+)</name>
        <dbReference type="ChEBI" id="CHEBI:29105"/>
    </ligand>
</feature>
<dbReference type="Gene3D" id="3.40.50.1220">
    <property type="entry name" value="TPP-binding domain"/>
    <property type="match status" value="1"/>
</dbReference>
<dbReference type="GO" id="GO:0070403">
    <property type="term" value="F:NAD+ binding"/>
    <property type="evidence" value="ECO:0007669"/>
    <property type="project" value="InterPro"/>
</dbReference>
<dbReference type="Gene3D" id="3.30.1600.10">
    <property type="entry name" value="SIR2/SIRT2 'Small Domain"/>
    <property type="match status" value="1"/>
</dbReference>
<organism evidence="7 8">
    <name type="scientific">Coccidioides immitis RMSCC 2394</name>
    <dbReference type="NCBI Taxonomy" id="404692"/>
    <lineage>
        <taxon>Eukaryota</taxon>
        <taxon>Fungi</taxon>
        <taxon>Dikarya</taxon>
        <taxon>Ascomycota</taxon>
        <taxon>Pezizomycotina</taxon>
        <taxon>Eurotiomycetes</taxon>
        <taxon>Eurotiomycetidae</taxon>
        <taxon>Onygenales</taxon>
        <taxon>Onygenaceae</taxon>
        <taxon>Coccidioides</taxon>
    </lineage>
</organism>
<feature type="domain" description="Deacetylase sirtuin-type" evidence="6">
    <location>
        <begin position="87"/>
        <end position="383"/>
    </location>
</feature>
<dbReference type="InterPro" id="IPR029035">
    <property type="entry name" value="DHS-like_NAD/FAD-binding_dom"/>
</dbReference>
<dbReference type="Proteomes" id="UP000054565">
    <property type="component" value="Unassembled WGS sequence"/>
</dbReference>
<dbReference type="PANTHER" id="PTHR11085:SF15">
    <property type="entry name" value="NAD-DEPENDENT HISTONE DEACETYLASE HST4"/>
    <property type="match status" value="1"/>
</dbReference>
<evidence type="ECO:0000256" key="1">
    <source>
        <dbReference type="ARBA" id="ARBA00006924"/>
    </source>
</evidence>
<feature type="region of interest" description="Disordered" evidence="5">
    <location>
        <begin position="1"/>
        <end position="75"/>
    </location>
</feature>
<keyword evidence="3" id="KW-0520">NAD</keyword>
<dbReference type="GO" id="GO:0006282">
    <property type="term" value="P:regulation of DNA repair"/>
    <property type="evidence" value="ECO:0007669"/>
    <property type="project" value="TreeGrafter"/>
</dbReference>
<keyword evidence="4" id="KW-0479">Metal-binding</keyword>
<feature type="compositionally biased region" description="Low complexity" evidence="5">
    <location>
        <begin position="7"/>
        <end position="16"/>
    </location>
</feature>
<dbReference type="PROSITE" id="PS50305">
    <property type="entry name" value="SIRTUIN"/>
    <property type="match status" value="1"/>
</dbReference>
<dbReference type="OrthoDB" id="2919105at2759"/>
<dbReference type="InterPro" id="IPR050134">
    <property type="entry name" value="NAD-dep_sirtuin_deacylases"/>
</dbReference>
<name>A0A0J6YN04_COCIT</name>
<dbReference type="GO" id="GO:0031508">
    <property type="term" value="P:pericentric heterochromatin formation"/>
    <property type="evidence" value="ECO:0007669"/>
    <property type="project" value="TreeGrafter"/>
</dbReference>
<sequence length="564" mass="62243">MEAYDLSDTSSNLSSPPMSPVPPSEFYPSPPTSQGLGIIPPIVSEPPMQPTPGPPTSTNKNTNNRRRRAVPPKPRISRHLDLGLVSHKDQNDHLELLVSALQNKRKIVVVAGAGISVSAGIPDFRSSHGLFKTLRKDHKLKASGKELFDASVYLDSTMTSSFHDMVRLLSDMAATAKPSAFHHLLARLAKEDRLLRLYTQNIDGIDTSLPPLTTEVPLNLKAPWPRTIQLHGGLKKMICQKCRHTSDFKAHLFQGPDPPLCPECCEEDSHRMSTGQRSRGVGKLRPRIVLYNEHNPDEEAIGSVVRADLRTRPDALVVVGTSLKIPGVRRIVKEMCRVVQGRKDGITMWINHDSAPVGRDFEHCWDLVVQGDCDEVAELVGLKRWNDTGDETFAAFSAPEAESFKQGHGNNIAVVVPRSIAMAPKARTHITPVEMPANPATKYHPLKKPLDGKAEKPPRQRRTPHTNKSPPQRKLPSNFRVSKPSNQGEKNNVKNIFPDMQVSTIMHPISPGAARNNGPMFPELVASSTSHPPATTPWNDTEIISPIGRIPADMQKILISRTNE</sequence>
<dbReference type="SUPFAM" id="SSF52467">
    <property type="entry name" value="DHS-like NAD/FAD-binding domain"/>
    <property type="match status" value="1"/>
</dbReference>
<dbReference type="Pfam" id="PF02146">
    <property type="entry name" value="SIR2"/>
    <property type="match status" value="1"/>
</dbReference>
<evidence type="ECO:0000313" key="7">
    <source>
        <dbReference type="EMBL" id="KMP08534.1"/>
    </source>
</evidence>
<dbReference type="STRING" id="404692.A0A0J6YN04"/>
<dbReference type="GO" id="GO:0005634">
    <property type="term" value="C:nucleus"/>
    <property type="evidence" value="ECO:0007669"/>
    <property type="project" value="TreeGrafter"/>
</dbReference>
<comment type="similarity">
    <text evidence="1">Belongs to the sirtuin family. Class I subfamily.</text>
</comment>
<feature type="active site" description="Proton acceptor" evidence="4">
    <location>
        <position position="231"/>
    </location>
</feature>
<accession>A0A0J6YN04</accession>
<dbReference type="EMBL" id="DS028098">
    <property type="protein sequence ID" value="KMP08534.1"/>
    <property type="molecule type" value="Genomic_DNA"/>
</dbReference>
<dbReference type="GO" id="GO:0017136">
    <property type="term" value="F:histone deacetylase activity, NAD-dependent"/>
    <property type="evidence" value="ECO:0007669"/>
    <property type="project" value="TreeGrafter"/>
</dbReference>
<feature type="compositionally biased region" description="Polar residues" evidence="5">
    <location>
        <begin position="479"/>
        <end position="494"/>
    </location>
</feature>
<keyword evidence="2" id="KW-0808">Transferase</keyword>
<dbReference type="InterPro" id="IPR026591">
    <property type="entry name" value="Sirtuin_cat_small_dom_sf"/>
</dbReference>
<reference evidence="8" key="1">
    <citation type="journal article" date="2010" name="Genome Res.">
        <title>Population genomic sequencing of Coccidioides fungi reveals recent hybridization and transposon control.</title>
        <authorList>
            <person name="Neafsey D.E."/>
            <person name="Barker B.M."/>
            <person name="Sharpton T.J."/>
            <person name="Stajich J.E."/>
            <person name="Park D.J."/>
            <person name="Whiston E."/>
            <person name="Hung C.-Y."/>
            <person name="McMahan C."/>
            <person name="White J."/>
            <person name="Sykes S."/>
            <person name="Heiman D."/>
            <person name="Young S."/>
            <person name="Zeng Q."/>
            <person name="Abouelleil A."/>
            <person name="Aftuck L."/>
            <person name="Bessette D."/>
            <person name="Brown A."/>
            <person name="FitzGerald M."/>
            <person name="Lui A."/>
            <person name="Macdonald J.P."/>
            <person name="Priest M."/>
            <person name="Orbach M.J."/>
            <person name="Galgiani J.N."/>
            <person name="Kirkland T.N."/>
            <person name="Cole G.T."/>
            <person name="Birren B.W."/>
            <person name="Henn M.R."/>
            <person name="Taylor J.W."/>
            <person name="Rounsley S.D."/>
        </authorList>
    </citation>
    <scope>NUCLEOTIDE SEQUENCE [LARGE SCALE GENOMIC DNA]</scope>
    <source>
        <strain evidence="8">RMSCC 2394</strain>
    </source>
</reference>
<evidence type="ECO:0000256" key="2">
    <source>
        <dbReference type="ARBA" id="ARBA00022679"/>
    </source>
</evidence>
<evidence type="ECO:0000256" key="3">
    <source>
        <dbReference type="ARBA" id="ARBA00023027"/>
    </source>
</evidence>
<dbReference type="InterPro" id="IPR003000">
    <property type="entry name" value="Sirtuin"/>
</dbReference>
<feature type="compositionally biased region" description="Basic and acidic residues" evidence="5">
    <location>
        <begin position="448"/>
        <end position="458"/>
    </location>
</feature>
<dbReference type="GO" id="GO:0046872">
    <property type="term" value="F:metal ion binding"/>
    <property type="evidence" value="ECO:0007669"/>
    <property type="project" value="UniProtKB-KW"/>
</dbReference>
<evidence type="ECO:0000313" key="8">
    <source>
        <dbReference type="Proteomes" id="UP000054565"/>
    </source>
</evidence>
<evidence type="ECO:0000256" key="5">
    <source>
        <dbReference type="SAM" id="MobiDB-lite"/>
    </source>
</evidence>
<feature type="binding site" evidence="4">
    <location>
        <position position="265"/>
    </location>
    <ligand>
        <name>Zn(2+)</name>
        <dbReference type="ChEBI" id="CHEBI:29105"/>
    </ligand>
</feature>
<dbReference type="GO" id="GO:0000122">
    <property type="term" value="P:negative regulation of transcription by RNA polymerase II"/>
    <property type="evidence" value="ECO:0007669"/>
    <property type="project" value="TreeGrafter"/>
</dbReference>
<proteinExistence type="inferred from homology"/>